<proteinExistence type="inferred from homology"/>
<dbReference type="Pfam" id="PF04542">
    <property type="entry name" value="Sigma70_r2"/>
    <property type="match status" value="1"/>
</dbReference>
<organism evidence="8 9">
    <name type="scientific">Terribacillus halophilus</name>
    <dbReference type="NCBI Taxonomy" id="361279"/>
    <lineage>
        <taxon>Bacteria</taxon>
        <taxon>Bacillati</taxon>
        <taxon>Bacillota</taxon>
        <taxon>Bacilli</taxon>
        <taxon>Bacillales</taxon>
        <taxon>Bacillaceae</taxon>
        <taxon>Terribacillus</taxon>
    </lineage>
</organism>
<dbReference type="Gene3D" id="1.10.1740.10">
    <property type="match status" value="1"/>
</dbReference>
<keyword evidence="4" id="KW-0238">DNA-binding</keyword>
<dbReference type="GO" id="GO:0016987">
    <property type="term" value="F:sigma factor activity"/>
    <property type="evidence" value="ECO:0007669"/>
    <property type="project" value="UniProtKB-KW"/>
</dbReference>
<dbReference type="InterPro" id="IPR039425">
    <property type="entry name" value="RNA_pol_sigma-70-like"/>
</dbReference>
<evidence type="ECO:0000256" key="1">
    <source>
        <dbReference type="ARBA" id="ARBA00010641"/>
    </source>
</evidence>
<evidence type="ECO:0000256" key="3">
    <source>
        <dbReference type="ARBA" id="ARBA00023082"/>
    </source>
</evidence>
<keyword evidence="5" id="KW-0804">Transcription</keyword>
<dbReference type="Gene3D" id="1.10.10.10">
    <property type="entry name" value="Winged helix-like DNA-binding domain superfamily/Winged helix DNA-binding domain"/>
    <property type="match status" value="1"/>
</dbReference>
<dbReference type="NCBIfam" id="TIGR02937">
    <property type="entry name" value="sigma70-ECF"/>
    <property type="match status" value="1"/>
</dbReference>
<feature type="domain" description="RNA polymerase sigma factor 70 region 4 type 2" evidence="7">
    <location>
        <begin position="113"/>
        <end position="155"/>
    </location>
</feature>
<feature type="domain" description="RNA polymerase sigma-70 region 2" evidence="6">
    <location>
        <begin position="7"/>
        <end position="76"/>
    </location>
</feature>
<dbReference type="InterPro" id="IPR013249">
    <property type="entry name" value="RNA_pol_sigma70_r4_t2"/>
</dbReference>
<comment type="similarity">
    <text evidence="1">Belongs to the sigma-70 factor family. ECF subfamily.</text>
</comment>
<dbReference type="STRING" id="361279.SAMN05421663_105244"/>
<evidence type="ECO:0000313" key="9">
    <source>
        <dbReference type="Proteomes" id="UP000198666"/>
    </source>
</evidence>
<dbReference type="RefSeq" id="WP_093727321.1">
    <property type="nucleotide sequence ID" value="NZ_FMZB01000005.1"/>
</dbReference>
<dbReference type="SUPFAM" id="SSF88946">
    <property type="entry name" value="Sigma2 domain of RNA polymerase sigma factors"/>
    <property type="match status" value="1"/>
</dbReference>
<evidence type="ECO:0000256" key="5">
    <source>
        <dbReference type="ARBA" id="ARBA00023163"/>
    </source>
</evidence>
<dbReference type="InterPro" id="IPR007627">
    <property type="entry name" value="RNA_pol_sigma70_r2"/>
</dbReference>
<dbReference type="InterPro" id="IPR036388">
    <property type="entry name" value="WH-like_DNA-bd_sf"/>
</dbReference>
<dbReference type="EMBL" id="FMZB01000005">
    <property type="protein sequence ID" value="SDC96481.1"/>
    <property type="molecule type" value="Genomic_DNA"/>
</dbReference>
<dbReference type="InterPro" id="IPR013325">
    <property type="entry name" value="RNA_pol_sigma_r2"/>
</dbReference>
<dbReference type="OrthoDB" id="9795666at2"/>
<dbReference type="GO" id="GO:0006352">
    <property type="term" value="P:DNA-templated transcription initiation"/>
    <property type="evidence" value="ECO:0007669"/>
    <property type="project" value="InterPro"/>
</dbReference>
<protein>
    <submittedName>
        <fullName evidence="8">RNA polymerase sigma-70 factor, ECF subfamily</fullName>
    </submittedName>
</protein>
<evidence type="ECO:0000256" key="2">
    <source>
        <dbReference type="ARBA" id="ARBA00023015"/>
    </source>
</evidence>
<dbReference type="Proteomes" id="UP000198666">
    <property type="component" value="Unassembled WGS sequence"/>
</dbReference>
<evidence type="ECO:0000259" key="7">
    <source>
        <dbReference type="Pfam" id="PF08281"/>
    </source>
</evidence>
<dbReference type="Pfam" id="PF08281">
    <property type="entry name" value="Sigma70_r4_2"/>
    <property type="match status" value="1"/>
</dbReference>
<keyword evidence="2" id="KW-0805">Transcription regulation</keyword>
<evidence type="ECO:0000259" key="6">
    <source>
        <dbReference type="Pfam" id="PF04542"/>
    </source>
</evidence>
<sequence length="166" mass="19796">MSTEDVYQEYADFVFKYLLTLTNNDYQSAEEMTQETFYQAIKSIENFHDNGKAKFSTWLCSIAKNVWLQELNREKKRHQLAESLSDEKALYYDLEEDYFRNEDKIHFFKQTHQLSEKKREVIYLRLLGDLSFKEIGSILGESENWARVTFYRAKQLIRKGDKAGES</sequence>
<keyword evidence="9" id="KW-1185">Reference proteome</keyword>
<gene>
    <name evidence="8" type="ORF">SAMN05421663_105244</name>
</gene>
<evidence type="ECO:0000313" key="8">
    <source>
        <dbReference type="EMBL" id="SDC96481.1"/>
    </source>
</evidence>
<dbReference type="InterPro" id="IPR014284">
    <property type="entry name" value="RNA_pol_sigma-70_dom"/>
</dbReference>
<reference evidence="9" key="1">
    <citation type="submission" date="2016-10" db="EMBL/GenBank/DDBJ databases">
        <authorList>
            <person name="Varghese N."/>
            <person name="Submissions S."/>
        </authorList>
    </citation>
    <scope>NUCLEOTIDE SEQUENCE [LARGE SCALE GENOMIC DNA]</scope>
    <source>
        <strain evidence="9">DSM 21620</strain>
    </source>
</reference>
<accession>A0A1G6QW39</accession>
<evidence type="ECO:0000256" key="4">
    <source>
        <dbReference type="ARBA" id="ARBA00023125"/>
    </source>
</evidence>
<dbReference type="CDD" id="cd06171">
    <property type="entry name" value="Sigma70_r4"/>
    <property type="match status" value="1"/>
</dbReference>
<dbReference type="PANTHER" id="PTHR43133:SF8">
    <property type="entry name" value="RNA POLYMERASE SIGMA FACTOR HI_1459-RELATED"/>
    <property type="match status" value="1"/>
</dbReference>
<dbReference type="AlphaFoldDB" id="A0A1G6QW39"/>
<dbReference type="PANTHER" id="PTHR43133">
    <property type="entry name" value="RNA POLYMERASE ECF-TYPE SIGMA FACTO"/>
    <property type="match status" value="1"/>
</dbReference>
<name>A0A1G6QW39_9BACI</name>
<dbReference type="InterPro" id="IPR013324">
    <property type="entry name" value="RNA_pol_sigma_r3/r4-like"/>
</dbReference>
<keyword evidence="3" id="KW-0731">Sigma factor</keyword>
<dbReference type="GO" id="GO:0003677">
    <property type="term" value="F:DNA binding"/>
    <property type="evidence" value="ECO:0007669"/>
    <property type="project" value="UniProtKB-KW"/>
</dbReference>
<dbReference type="SUPFAM" id="SSF88659">
    <property type="entry name" value="Sigma3 and sigma4 domains of RNA polymerase sigma factors"/>
    <property type="match status" value="1"/>
</dbReference>